<evidence type="ECO:0008006" key="2">
    <source>
        <dbReference type="Google" id="ProtNLM"/>
    </source>
</evidence>
<sequence>MKEKVYLDSTIPSYHFGRRESLAVFADITRQWWSEMAGEYELFISGAVVDELESGDYPNREEVTALVSGISSLPRFADLDGIVECYVANYVMPKSLAGDAMHLAYASYYNVDLSAHLEL</sequence>
<proteinExistence type="predicted"/>
<protein>
    <recommendedName>
        <fullName evidence="2">PIN domain-containing protein</fullName>
    </recommendedName>
</protein>
<dbReference type="EMBL" id="CAADHB010000015">
    <property type="protein sequence ID" value="VFK78471.1"/>
    <property type="molecule type" value="Genomic_DNA"/>
</dbReference>
<organism evidence="1">
    <name type="scientific">Candidatus Kentrum sp. SD</name>
    <dbReference type="NCBI Taxonomy" id="2126332"/>
    <lineage>
        <taxon>Bacteria</taxon>
        <taxon>Pseudomonadati</taxon>
        <taxon>Pseudomonadota</taxon>
        <taxon>Gammaproteobacteria</taxon>
        <taxon>Candidatus Kentrum</taxon>
    </lineage>
</organism>
<gene>
    <name evidence="1" type="ORF">BECKSD772D_GA0070982_101545</name>
</gene>
<evidence type="ECO:0000313" key="1">
    <source>
        <dbReference type="EMBL" id="VFK78471.1"/>
    </source>
</evidence>
<name>A0A451BJK5_9GAMM</name>
<reference evidence="1" key="1">
    <citation type="submission" date="2019-02" db="EMBL/GenBank/DDBJ databases">
        <authorList>
            <person name="Gruber-Vodicka R. H."/>
            <person name="Seah K. B. B."/>
        </authorList>
    </citation>
    <scope>NUCLEOTIDE SEQUENCE</scope>
    <source>
        <strain evidence="1">BECK_S127</strain>
    </source>
</reference>
<dbReference type="InterPro" id="IPR029060">
    <property type="entry name" value="PIN-like_dom_sf"/>
</dbReference>
<accession>A0A451BJK5</accession>
<dbReference type="SUPFAM" id="SSF88723">
    <property type="entry name" value="PIN domain-like"/>
    <property type="match status" value="1"/>
</dbReference>
<dbReference type="AlphaFoldDB" id="A0A451BJK5"/>